<evidence type="ECO:0000256" key="3">
    <source>
        <dbReference type="ARBA" id="ARBA00022714"/>
    </source>
</evidence>
<keyword evidence="3" id="KW-0001">2Fe-2S</keyword>
<dbReference type="AlphaFoldDB" id="A0A3L9L5A9"/>
<dbReference type="Pfam" id="PF00175">
    <property type="entry name" value="NAD_binding_1"/>
    <property type="match status" value="1"/>
</dbReference>
<evidence type="ECO:0000256" key="4">
    <source>
        <dbReference type="ARBA" id="ARBA00022723"/>
    </source>
</evidence>
<dbReference type="GO" id="GO:0016491">
    <property type="term" value="F:oxidoreductase activity"/>
    <property type="evidence" value="ECO:0007669"/>
    <property type="project" value="UniProtKB-KW"/>
</dbReference>
<dbReference type="Gene3D" id="3.10.20.30">
    <property type="match status" value="1"/>
</dbReference>
<protein>
    <submittedName>
        <fullName evidence="11">Iron-sulfur cluster-binding domain-containing protein</fullName>
    </submittedName>
</protein>
<dbReference type="Proteomes" id="UP000277871">
    <property type="component" value="Unassembled WGS sequence"/>
</dbReference>
<dbReference type="InterPro" id="IPR017927">
    <property type="entry name" value="FAD-bd_FR_type"/>
</dbReference>
<feature type="domain" description="FAD-binding FR-type" evidence="10">
    <location>
        <begin position="36"/>
        <end position="134"/>
    </location>
</feature>
<evidence type="ECO:0000313" key="12">
    <source>
        <dbReference type="Proteomes" id="UP000277871"/>
    </source>
</evidence>
<dbReference type="SUPFAM" id="SSF54292">
    <property type="entry name" value="2Fe-2S ferredoxin-like"/>
    <property type="match status" value="1"/>
</dbReference>
<evidence type="ECO:0000256" key="8">
    <source>
        <dbReference type="ARBA" id="ARBA00023014"/>
    </source>
</evidence>
<proteinExistence type="predicted"/>
<feature type="domain" description="2Fe-2S ferredoxin-type" evidence="9">
    <location>
        <begin position="269"/>
        <end position="350"/>
    </location>
</feature>
<dbReference type="InterPro" id="IPR001433">
    <property type="entry name" value="OxRdtase_FAD/NAD-bd"/>
</dbReference>
<name>A0A3L9L5A9_9MICC</name>
<keyword evidence="5" id="KW-0274">FAD</keyword>
<dbReference type="RefSeq" id="WP_121864120.1">
    <property type="nucleotide sequence ID" value="NZ_RDEX01000001.1"/>
</dbReference>
<evidence type="ECO:0000256" key="5">
    <source>
        <dbReference type="ARBA" id="ARBA00022827"/>
    </source>
</evidence>
<dbReference type="GO" id="GO:0051537">
    <property type="term" value="F:2 iron, 2 sulfur cluster binding"/>
    <property type="evidence" value="ECO:0007669"/>
    <property type="project" value="UniProtKB-KW"/>
</dbReference>
<organism evidence="11 12">
    <name type="scientific">Kocuria tytonicola</name>
    <dbReference type="NCBI Taxonomy" id="2055946"/>
    <lineage>
        <taxon>Bacteria</taxon>
        <taxon>Bacillati</taxon>
        <taxon>Actinomycetota</taxon>
        <taxon>Actinomycetes</taxon>
        <taxon>Micrococcales</taxon>
        <taxon>Micrococcaceae</taxon>
        <taxon>Kocuria</taxon>
    </lineage>
</organism>
<dbReference type="InterPro" id="IPR008333">
    <property type="entry name" value="Cbr1-like_FAD-bd_dom"/>
</dbReference>
<keyword evidence="2" id="KW-0285">Flavoprotein</keyword>
<evidence type="ECO:0000256" key="1">
    <source>
        <dbReference type="ARBA" id="ARBA00001974"/>
    </source>
</evidence>
<dbReference type="Gene3D" id="3.40.50.80">
    <property type="entry name" value="Nucleotide-binding domain of ferredoxin-NADP reductase (FNR) module"/>
    <property type="match status" value="1"/>
</dbReference>
<evidence type="ECO:0000259" key="10">
    <source>
        <dbReference type="PROSITE" id="PS51384"/>
    </source>
</evidence>
<evidence type="ECO:0000256" key="6">
    <source>
        <dbReference type="ARBA" id="ARBA00023002"/>
    </source>
</evidence>
<comment type="caution">
    <text evidence="11">The sequence shown here is derived from an EMBL/GenBank/DDBJ whole genome shotgun (WGS) entry which is preliminary data.</text>
</comment>
<sequence length="350" mass="38273">MGLPGITRFLRTAAGVLTYPQDPRSFAQLFGSLSSAHYTRGRITRVHRETPDTVTVCFTAGEGWIPHRAGQWARIGVEVDGKRIWRPYSLSAPEHGDPSITVKAQGTVSKHLVHRAAPGDVLYLERPEGQFILPEMPTELLFMVAGSGITPVMSMLRTLMPRRPDHDVVLVYVSRTQESCIFHEEILELADQFEGLRPVFWFTEERGRLDVADPRAVGALCPDHQARATYACGPDSFVTAVEHLGEASGHAPVVERFDVTRASASGQPGEVSLLRSGITVSVGERDTILEAAERAEHPLPHGCRMGICHSCLVPMTDGAVTNVRTGELHREPGPVQTCVTRPAPYAAFDA</sequence>
<dbReference type="PANTHER" id="PTHR47354:SF6">
    <property type="entry name" value="NADH OXIDOREDUCTASE HCR"/>
    <property type="match status" value="1"/>
</dbReference>
<dbReference type="InterPro" id="IPR039261">
    <property type="entry name" value="FNR_nucleotide-bd"/>
</dbReference>
<dbReference type="PROSITE" id="PS51384">
    <property type="entry name" value="FAD_FR"/>
    <property type="match status" value="1"/>
</dbReference>
<keyword evidence="6" id="KW-0560">Oxidoreductase</keyword>
<dbReference type="GO" id="GO:0046872">
    <property type="term" value="F:metal ion binding"/>
    <property type="evidence" value="ECO:0007669"/>
    <property type="project" value="UniProtKB-KW"/>
</dbReference>
<keyword evidence="7" id="KW-0408">Iron</keyword>
<evidence type="ECO:0000256" key="7">
    <source>
        <dbReference type="ARBA" id="ARBA00023004"/>
    </source>
</evidence>
<evidence type="ECO:0000313" key="11">
    <source>
        <dbReference type="EMBL" id="RLY94173.1"/>
    </source>
</evidence>
<dbReference type="InterPro" id="IPR017938">
    <property type="entry name" value="Riboflavin_synthase-like_b-brl"/>
</dbReference>
<dbReference type="InterPro" id="IPR012675">
    <property type="entry name" value="Beta-grasp_dom_sf"/>
</dbReference>
<dbReference type="InterPro" id="IPR036010">
    <property type="entry name" value="2Fe-2S_ferredoxin-like_sf"/>
</dbReference>
<evidence type="ECO:0000256" key="2">
    <source>
        <dbReference type="ARBA" id="ARBA00022630"/>
    </source>
</evidence>
<keyword evidence="8" id="KW-0411">Iron-sulfur</keyword>
<dbReference type="Pfam" id="PF00970">
    <property type="entry name" value="FAD_binding_6"/>
    <property type="match status" value="1"/>
</dbReference>
<comment type="cofactor">
    <cofactor evidence="1">
        <name>FAD</name>
        <dbReference type="ChEBI" id="CHEBI:57692"/>
    </cofactor>
</comment>
<dbReference type="InterPro" id="IPR050415">
    <property type="entry name" value="MRET"/>
</dbReference>
<dbReference type="InterPro" id="IPR001041">
    <property type="entry name" value="2Fe-2S_ferredoxin-type"/>
</dbReference>
<dbReference type="SUPFAM" id="SSF63380">
    <property type="entry name" value="Riboflavin synthase domain-like"/>
    <property type="match status" value="1"/>
</dbReference>
<dbReference type="Gene3D" id="2.40.30.10">
    <property type="entry name" value="Translation factors"/>
    <property type="match status" value="1"/>
</dbReference>
<evidence type="ECO:0000259" key="9">
    <source>
        <dbReference type="PROSITE" id="PS51085"/>
    </source>
</evidence>
<accession>A0A3L9L5A9</accession>
<dbReference type="SUPFAM" id="SSF52343">
    <property type="entry name" value="Ferredoxin reductase-like, C-terminal NADP-linked domain"/>
    <property type="match status" value="1"/>
</dbReference>
<dbReference type="PANTHER" id="PTHR47354">
    <property type="entry name" value="NADH OXIDOREDUCTASE HCR"/>
    <property type="match status" value="1"/>
</dbReference>
<dbReference type="EMBL" id="RDEX01000001">
    <property type="protein sequence ID" value="RLY94173.1"/>
    <property type="molecule type" value="Genomic_DNA"/>
</dbReference>
<gene>
    <name evidence="11" type="ORF">EAE32_02840</name>
</gene>
<keyword evidence="4" id="KW-0479">Metal-binding</keyword>
<dbReference type="PRINTS" id="PR00410">
    <property type="entry name" value="PHEHYDRXLASE"/>
</dbReference>
<reference evidence="11 12" key="1">
    <citation type="submission" date="2018-10" db="EMBL/GenBank/DDBJ databases">
        <title>Kocuria tytonicola, new bacteria from the preen glands of American barn owls (Tyto furcata).</title>
        <authorList>
            <person name="Braun M.S."/>
            <person name="Wang E."/>
            <person name="Zimmermann S."/>
            <person name="Boutin S."/>
            <person name="Wagner H."/>
            <person name="Wink M."/>
        </authorList>
    </citation>
    <scope>NUCLEOTIDE SEQUENCE [LARGE SCALE GENOMIC DNA]</scope>
    <source>
        <strain evidence="11 12">473</strain>
    </source>
</reference>
<dbReference type="PROSITE" id="PS51085">
    <property type="entry name" value="2FE2S_FER_2"/>
    <property type="match status" value="1"/>
</dbReference>
<dbReference type="CDD" id="cd00207">
    <property type="entry name" value="fer2"/>
    <property type="match status" value="1"/>
</dbReference>
<dbReference type="Pfam" id="PF00111">
    <property type="entry name" value="Fer2"/>
    <property type="match status" value="1"/>
</dbReference>
<keyword evidence="12" id="KW-1185">Reference proteome</keyword>